<evidence type="ECO:0000313" key="6">
    <source>
        <dbReference type="Proteomes" id="UP000094243"/>
    </source>
</evidence>
<dbReference type="PANTHER" id="PTHR43004">
    <property type="entry name" value="TRK SYSTEM POTASSIUM UPTAKE PROTEIN"/>
    <property type="match status" value="1"/>
</dbReference>
<dbReference type="Gene3D" id="3.40.30.120">
    <property type="match status" value="1"/>
</dbReference>
<keyword evidence="6" id="KW-1185">Reference proteome</keyword>
<dbReference type="InterPro" id="IPR002938">
    <property type="entry name" value="FAD-bd"/>
</dbReference>
<comment type="cofactor">
    <cofactor evidence="1">
        <name>FAD</name>
        <dbReference type="ChEBI" id="CHEBI:57692"/>
    </cofactor>
</comment>
<comment type="caution">
    <text evidence="5">The sequence shown here is derived from an EMBL/GenBank/DDBJ whole genome shotgun (WGS) entry which is preliminary data.</text>
</comment>
<organism evidence="5 6">
    <name type="scientific">Mycolicibacterium holsaticum</name>
    <dbReference type="NCBI Taxonomy" id="152142"/>
    <lineage>
        <taxon>Bacteria</taxon>
        <taxon>Bacillati</taxon>
        <taxon>Actinomycetota</taxon>
        <taxon>Actinomycetes</taxon>
        <taxon>Mycobacteriales</taxon>
        <taxon>Mycobacteriaceae</taxon>
        <taxon>Mycolicibacterium</taxon>
    </lineage>
</organism>
<evidence type="ECO:0000256" key="2">
    <source>
        <dbReference type="ARBA" id="ARBA00022630"/>
    </source>
</evidence>
<dbReference type="Pfam" id="PF01494">
    <property type="entry name" value="FAD_binding_3"/>
    <property type="match status" value="1"/>
</dbReference>
<dbReference type="AlphaFoldDB" id="A0A1E3S368"/>
<dbReference type="Proteomes" id="UP000094243">
    <property type="component" value="Unassembled WGS sequence"/>
</dbReference>
<dbReference type="GO" id="GO:0071949">
    <property type="term" value="F:FAD binding"/>
    <property type="evidence" value="ECO:0007669"/>
    <property type="project" value="InterPro"/>
</dbReference>
<feature type="domain" description="FAD-binding" evidence="4">
    <location>
        <begin position="2"/>
        <end position="322"/>
    </location>
</feature>
<evidence type="ECO:0000256" key="3">
    <source>
        <dbReference type="ARBA" id="ARBA00022827"/>
    </source>
</evidence>
<gene>
    <name evidence="5" type="ORF">BHQ17_00790</name>
</gene>
<dbReference type="PANTHER" id="PTHR43004:SF19">
    <property type="entry name" value="BINDING MONOOXYGENASE, PUTATIVE (JCVI)-RELATED"/>
    <property type="match status" value="1"/>
</dbReference>
<dbReference type="Gene3D" id="3.30.70.2450">
    <property type="match status" value="1"/>
</dbReference>
<dbReference type="InterPro" id="IPR050641">
    <property type="entry name" value="RIFMO-like"/>
</dbReference>
<dbReference type="SUPFAM" id="SSF51905">
    <property type="entry name" value="FAD/NAD(P)-binding domain"/>
    <property type="match status" value="1"/>
</dbReference>
<evidence type="ECO:0000313" key="5">
    <source>
        <dbReference type="EMBL" id="ODQ96569.1"/>
    </source>
</evidence>
<evidence type="ECO:0000259" key="4">
    <source>
        <dbReference type="Pfam" id="PF01494"/>
    </source>
</evidence>
<sequence length="462" mass="50746">MAIELARRGVTVRIIDAAPAPTTETRALGVQPRTLELFERLELADPAVAEGTRVTDFRVFSEGKQFLHLDLHGLDSPYPFLLMLQQPRVESLLRGRLENFGVAVERRAELVALTQDADAVQAVLKHGDGTTETTRTSWLIGCDGAHSTVRHQLGVQFVGAAFEENFAVADVLMDWPLPHDVFHAFLNRGNFAAYFPMPDGLHRLTVAYRPGQTPAGDVTYDELQAAVIRGAPPGARIAKVHNAGRFQIHQRKVDRHSVGRVFLAGDAAHVHSVVGGQGMNTGIQDAFNLGWKLAAVVNGQAHPRLLDSYAQERAPVTRRLVKGTRRATRMVLLRNPIATAARRHIAPHITPRPALQRVLRRALTQLDVSYRDGSGGSKYDRLAAGDRFPEIELLHPSKYTLLVHNAEPPLLGDIHTLVDVRQVENGVGLTLVRPDGYIAVLTDEMDAVSAYLETTLGQRSSV</sequence>
<evidence type="ECO:0000256" key="1">
    <source>
        <dbReference type="ARBA" id="ARBA00001974"/>
    </source>
</evidence>
<dbReference type="GO" id="GO:0016709">
    <property type="term" value="F:oxidoreductase activity, acting on paired donors, with incorporation or reduction of molecular oxygen, NAD(P)H as one donor, and incorporation of one atom of oxygen"/>
    <property type="evidence" value="ECO:0007669"/>
    <property type="project" value="UniProtKB-ARBA"/>
</dbReference>
<keyword evidence="3" id="KW-0274">FAD</keyword>
<dbReference type="EMBL" id="MIGZ01000002">
    <property type="protein sequence ID" value="ODQ96569.1"/>
    <property type="molecule type" value="Genomic_DNA"/>
</dbReference>
<protein>
    <recommendedName>
        <fullName evidence="4">FAD-binding domain-containing protein</fullName>
    </recommendedName>
</protein>
<dbReference type="PRINTS" id="PR00420">
    <property type="entry name" value="RNGMNOXGNASE"/>
</dbReference>
<proteinExistence type="predicted"/>
<dbReference type="Gene3D" id="3.50.50.60">
    <property type="entry name" value="FAD/NAD(P)-binding domain"/>
    <property type="match status" value="1"/>
</dbReference>
<keyword evidence="2" id="KW-0285">Flavoprotein</keyword>
<accession>A0A1E3S368</accession>
<name>A0A1E3S368_9MYCO</name>
<reference evidence="6" key="1">
    <citation type="submission" date="2016-09" db="EMBL/GenBank/DDBJ databases">
        <authorList>
            <person name="Greninger A.L."/>
            <person name="Jerome K.R."/>
            <person name="Mcnair B."/>
            <person name="Wallis C."/>
            <person name="Fang F."/>
        </authorList>
    </citation>
    <scope>NUCLEOTIDE SEQUENCE [LARGE SCALE GENOMIC DNA]</scope>
    <source>
        <strain evidence="6">M7</strain>
    </source>
</reference>
<dbReference type="InterPro" id="IPR036188">
    <property type="entry name" value="FAD/NAD-bd_sf"/>
</dbReference>